<dbReference type="SUPFAM" id="SSF53822">
    <property type="entry name" value="Periplasmic binding protein-like I"/>
    <property type="match status" value="1"/>
</dbReference>
<accession>A0A644ZTH4</accession>
<evidence type="ECO:0000259" key="4">
    <source>
        <dbReference type="PROSITE" id="PS50932"/>
    </source>
</evidence>
<dbReference type="EMBL" id="VSSQ01009159">
    <property type="protein sequence ID" value="MPM40874.1"/>
    <property type="molecule type" value="Genomic_DNA"/>
</dbReference>
<evidence type="ECO:0000256" key="2">
    <source>
        <dbReference type="ARBA" id="ARBA00023125"/>
    </source>
</evidence>
<dbReference type="InterPro" id="IPR010982">
    <property type="entry name" value="Lambda_DNA-bd_dom_sf"/>
</dbReference>
<dbReference type="PROSITE" id="PS50932">
    <property type="entry name" value="HTH_LACI_2"/>
    <property type="match status" value="1"/>
</dbReference>
<dbReference type="Gene3D" id="3.40.50.2300">
    <property type="match status" value="2"/>
</dbReference>
<dbReference type="GO" id="GO:0003700">
    <property type="term" value="F:DNA-binding transcription factor activity"/>
    <property type="evidence" value="ECO:0007669"/>
    <property type="project" value="TreeGrafter"/>
</dbReference>
<dbReference type="SUPFAM" id="SSF47413">
    <property type="entry name" value="lambda repressor-like DNA-binding domains"/>
    <property type="match status" value="1"/>
</dbReference>
<dbReference type="AlphaFoldDB" id="A0A644ZTH4"/>
<keyword evidence="1" id="KW-0805">Transcription regulation</keyword>
<evidence type="ECO:0000256" key="1">
    <source>
        <dbReference type="ARBA" id="ARBA00023015"/>
    </source>
</evidence>
<dbReference type="CDD" id="cd01392">
    <property type="entry name" value="HTH_LacI"/>
    <property type="match status" value="1"/>
</dbReference>
<dbReference type="InterPro" id="IPR000843">
    <property type="entry name" value="HTH_LacI"/>
</dbReference>
<dbReference type="GO" id="GO:0000976">
    <property type="term" value="F:transcription cis-regulatory region binding"/>
    <property type="evidence" value="ECO:0007669"/>
    <property type="project" value="TreeGrafter"/>
</dbReference>
<sequence>MAKKVTVYDIAKALDISPSTVSRVLNNSSLISEEKRELILRTAEEMHYEKRSIKKQKGRAIITIRLFLPRAKFSYIHLFYDVAELLEGVQQGFGETRVNIITSLNDGDLSLFDSKKLGDIDGCIFAFTKPSEQMEELLEDRGVPFLMLNRSNPEHNYVLVDNLSGMDKLVGAMYEKRKADLKPCFIGFSQLPSVSALREQGVVEACQRRHIPFDPQVDVIMVDSLTELNSKVIPALKERSYNAVLCFNDLMAVSLYQAALHQNWQVPHRFSLCGFDNSPMLQLMDQRIDTIEFSLRRLGMEAGLWLSSRIIDRSQAPIQKALEGTYIVGETI</sequence>
<keyword evidence="3" id="KW-0804">Transcription</keyword>
<keyword evidence="2" id="KW-0238">DNA-binding</keyword>
<organism evidence="5">
    <name type="scientific">bioreactor metagenome</name>
    <dbReference type="NCBI Taxonomy" id="1076179"/>
    <lineage>
        <taxon>unclassified sequences</taxon>
        <taxon>metagenomes</taxon>
        <taxon>ecological metagenomes</taxon>
    </lineage>
</organism>
<reference evidence="5" key="1">
    <citation type="submission" date="2019-08" db="EMBL/GenBank/DDBJ databases">
        <authorList>
            <person name="Kucharzyk K."/>
            <person name="Murdoch R.W."/>
            <person name="Higgins S."/>
            <person name="Loffler F."/>
        </authorList>
    </citation>
    <scope>NUCLEOTIDE SEQUENCE</scope>
</reference>
<comment type="caution">
    <text evidence="5">The sequence shown here is derived from an EMBL/GenBank/DDBJ whole genome shotgun (WGS) entry which is preliminary data.</text>
</comment>
<evidence type="ECO:0000313" key="5">
    <source>
        <dbReference type="EMBL" id="MPM40874.1"/>
    </source>
</evidence>
<dbReference type="PANTHER" id="PTHR30146">
    <property type="entry name" value="LACI-RELATED TRANSCRIPTIONAL REPRESSOR"/>
    <property type="match status" value="1"/>
</dbReference>
<dbReference type="PANTHER" id="PTHR30146:SF109">
    <property type="entry name" value="HTH-TYPE TRANSCRIPTIONAL REGULATOR GALS"/>
    <property type="match status" value="1"/>
</dbReference>
<evidence type="ECO:0000256" key="3">
    <source>
        <dbReference type="ARBA" id="ARBA00023163"/>
    </source>
</evidence>
<dbReference type="InterPro" id="IPR028082">
    <property type="entry name" value="Peripla_BP_I"/>
</dbReference>
<gene>
    <name evidence="5" type="primary">degA_15</name>
    <name evidence="5" type="ORF">SDC9_87522</name>
</gene>
<dbReference type="Pfam" id="PF13377">
    <property type="entry name" value="Peripla_BP_3"/>
    <property type="match status" value="1"/>
</dbReference>
<dbReference type="CDD" id="cd06267">
    <property type="entry name" value="PBP1_LacI_sugar_binding-like"/>
    <property type="match status" value="1"/>
</dbReference>
<proteinExistence type="predicted"/>
<dbReference type="InterPro" id="IPR046335">
    <property type="entry name" value="LacI/GalR-like_sensor"/>
</dbReference>
<dbReference type="Pfam" id="PF00356">
    <property type="entry name" value="LacI"/>
    <property type="match status" value="1"/>
</dbReference>
<dbReference type="SMART" id="SM00354">
    <property type="entry name" value="HTH_LACI"/>
    <property type="match status" value="1"/>
</dbReference>
<feature type="domain" description="HTH lacI-type" evidence="4">
    <location>
        <begin position="5"/>
        <end position="55"/>
    </location>
</feature>
<name>A0A644ZTH4_9ZZZZ</name>
<dbReference type="Gene3D" id="1.10.260.40">
    <property type="entry name" value="lambda repressor-like DNA-binding domains"/>
    <property type="match status" value="1"/>
</dbReference>
<protein>
    <submittedName>
        <fullName evidence="5">HTH-type transcriptional regulator DegA</fullName>
    </submittedName>
</protein>